<organism evidence="2 3">
    <name type="scientific">Nocardia terpenica</name>
    <dbReference type="NCBI Taxonomy" id="455432"/>
    <lineage>
        <taxon>Bacteria</taxon>
        <taxon>Bacillati</taxon>
        <taxon>Actinomycetota</taxon>
        <taxon>Actinomycetes</taxon>
        <taxon>Mycobacteriales</taxon>
        <taxon>Nocardiaceae</taxon>
        <taxon>Nocardia</taxon>
    </lineage>
</organism>
<protein>
    <submittedName>
        <fullName evidence="2">Uncharacterized protein</fullName>
    </submittedName>
</protein>
<gene>
    <name evidence="2" type="ORF">AWN90_10555</name>
</gene>
<sequence>MLWESSELDLLSGLPVPFSARWPRSGSMQSGYAYERPTSERVIDAPESSSPPPLPVLPTPTARDHKGPANKPGRTRAGRTRTIGDDSLPDAIERM</sequence>
<dbReference type="EMBL" id="LWGR01000021">
    <property type="protein sequence ID" value="KZM68323.1"/>
    <property type="molecule type" value="Genomic_DNA"/>
</dbReference>
<proteinExistence type="predicted"/>
<accession>A0A164H9S5</accession>
<dbReference type="Proteomes" id="UP000076512">
    <property type="component" value="Unassembled WGS sequence"/>
</dbReference>
<comment type="caution">
    <text evidence="2">The sequence shown here is derived from an EMBL/GenBank/DDBJ whole genome shotgun (WGS) entry which is preliminary data.</text>
</comment>
<reference evidence="2 3" key="1">
    <citation type="submission" date="2016-04" db="EMBL/GenBank/DDBJ databases">
        <authorList>
            <person name="Evans L.H."/>
            <person name="Alamgir A."/>
            <person name="Owens N."/>
            <person name="Weber N.D."/>
            <person name="Virtaneva K."/>
            <person name="Barbian K."/>
            <person name="Babar A."/>
            <person name="Rosenke K."/>
        </authorList>
    </citation>
    <scope>NUCLEOTIDE SEQUENCE [LARGE SCALE GENOMIC DNA]</scope>
    <source>
        <strain evidence="2 3">IFM 0406</strain>
    </source>
</reference>
<evidence type="ECO:0000256" key="1">
    <source>
        <dbReference type="SAM" id="MobiDB-lite"/>
    </source>
</evidence>
<evidence type="ECO:0000313" key="3">
    <source>
        <dbReference type="Proteomes" id="UP000076512"/>
    </source>
</evidence>
<evidence type="ECO:0000313" key="2">
    <source>
        <dbReference type="EMBL" id="KZM68323.1"/>
    </source>
</evidence>
<name>A0A164H9S5_9NOCA</name>
<feature type="region of interest" description="Disordered" evidence="1">
    <location>
        <begin position="19"/>
        <end position="95"/>
    </location>
</feature>
<keyword evidence="3" id="KW-1185">Reference proteome</keyword>
<dbReference type="AlphaFoldDB" id="A0A164H9S5"/>
<feature type="compositionally biased region" description="Pro residues" evidence="1">
    <location>
        <begin position="49"/>
        <end position="58"/>
    </location>
</feature>